<dbReference type="InterPro" id="IPR022742">
    <property type="entry name" value="Hydrolase_4"/>
</dbReference>
<evidence type="ECO:0000313" key="6">
    <source>
        <dbReference type="Proteomes" id="UP001219933"/>
    </source>
</evidence>
<protein>
    <recommendedName>
        <fullName evidence="4">Serine aminopeptidase S33 domain-containing protein</fullName>
    </recommendedName>
</protein>
<evidence type="ECO:0000259" key="4">
    <source>
        <dbReference type="Pfam" id="PF12146"/>
    </source>
</evidence>
<feature type="domain" description="Serine aminopeptidase S33" evidence="4">
    <location>
        <begin position="98"/>
        <end position="354"/>
    </location>
</feature>
<comment type="catalytic activity">
    <reaction evidence="1">
        <text>a diacylglycerol + H2O = a monoacylglycerol + a fatty acid + H(+)</text>
        <dbReference type="Rhea" id="RHEA:32731"/>
        <dbReference type="ChEBI" id="CHEBI:15377"/>
        <dbReference type="ChEBI" id="CHEBI:15378"/>
        <dbReference type="ChEBI" id="CHEBI:17408"/>
        <dbReference type="ChEBI" id="CHEBI:18035"/>
        <dbReference type="ChEBI" id="CHEBI:28868"/>
    </reaction>
</comment>
<reference evidence="5" key="1">
    <citation type="submission" date="2023-03" db="EMBL/GenBank/DDBJ databases">
        <title>Mating type loci evolution in Malassezia.</title>
        <authorList>
            <person name="Coelho M.A."/>
        </authorList>
    </citation>
    <scope>NUCLEOTIDE SEQUENCE</scope>
    <source>
        <strain evidence="5">CBS 11721</strain>
    </source>
</reference>
<dbReference type="Proteomes" id="UP001219933">
    <property type="component" value="Chromosome 6"/>
</dbReference>
<keyword evidence="3" id="KW-0472">Membrane</keyword>
<evidence type="ECO:0000313" key="5">
    <source>
        <dbReference type="EMBL" id="WFD36938.1"/>
    </source>
</evidence>
<dbReference type="SUPFAM" id="SSF53474">
    <property type="entry name" value="alpha/beta-Hydrolases"/>
    <property type="match status" value="1"/>
</dbReference>
<keyword evidence="3" id="KW-0812">Transmembrane</keyword>
<dbReference type="Gene3D" id="3.40.50.1820">
    <property type="entry name" value="alpha/beta hydrolase"/>
    <property type="match status" value="1"/>
</dbReference>
<evidence type="ECO:0000256" key="3">
    <source>
        <dbReference type="SAM" id="Phobius"/>
    </source>
</evidence>
<dbReference type="AlphaFoldDB" id="A0AAF0F2B7"/>
<dbReference type="EMBL" id="CP119882">
    <property type="protein sequence ID" value="WFD36938.1"/>
    <property type="molecule type" value="Genomic_DNA"/>
</dbReference>
<dbReference type="Pfam" id="PF12146">
    <property type="entry name" value="Hydrolase_4"/>
    <property type="match status" value="1"/>
</dbReference>
<keyword evidence="3" id="KW-1133">Transmembrane helix</keyword>
<evidence type="ECO:0000256" key="1">
    <source>
        <dbReference type="ARBA" id="ARBA00047591"/>
    </source>
</evidence>
<feature type="transmembrane region" description="Helical" evidence="3">
    <location>
        <begin position="184"/>
        <end position="202"/>
    </location>
</feature>
<evidence type="ECO:0000256" key="2">
    <source>
        <dbReference type="ARBA" id="ARBA00048461"/>
    </source>
</evidence>
<dbReference type="InterPro" id="IPR051044">
    <property type="entry name" value="MAG_DAG_Lipase"/>
</dbReference>
<keyword evidence="6" id="KW-1185">Reference proteome</keyword>
<dbReference type="PANTHER" id="PTHR11614">
    <property type="entry name" value="PHOSPHOLIPASE-RELATED"/>
    <property type="match status" value="1"/>
</dbReference>
<dbReference type="InterPro" id="IPR029058">
    <property type="entry name" value="AB_hydrolase_fold"/>
</dbReference>
<accession>A0AAF0F2B7</accession>
<name>A0AAF0F2B7_9BASI</name>
<proteinExistence type="predicted"/>
<gene>
    <name evidence="5" type="ORF">MCUN1_003830</name>
</gene>
<comment type="catalytic activity">
    <reaction evidence="2">
        <text>a monoacylglycerol + H2O = glycerol + a fatty acid + H(+)</text>
        <dbReference type="Rhea" id="RHEA:15245"/>
        <dbReference type="ChEBI" id="CHEBI:15377"/>
        <dbReference type="ChEBI" id="CHEBI:15378"/>
        <dbReference type="ChEBI" id="CHEBI:17408"/>
        <dbReference type="ChEBI" id="CHEBI:17754"/>
        <dbReference type="ChEBI" id="CHEBI:28868"/>
    </reaction>
</comment>
<sequence>MEDEQQTQPNAVIAFFQWFFRVLWEVWGEPILMGLRLYEPKDRTYGRAKIPFSKMEKRLHDNPDVTVSFHKTMMPNNKDFVWYQVWEDKAAQRATGRKADMIFCHGTGVHSGTLASHSRRYLDAGFRLIVPDLPSHGYSTGVHVYQRHGIGYTAGVRQVIHDVDRRDEEESGVRREKKDKRVRFLLGLSFGGLVALIYPLHFPGSRRDDTTDMDEIPIDGIIGVGPLIDYARDNIKIGSLVRVLALFLDLFNLTRLELFVPHKKVLDKDPKVYKTLVDQDMRSHRGAFRIGHLLCIRDMIGELQDNAHKFTHPLYVQQGLQDRVVVVADVISWVRRCNSEDLKLSVYPVCQHVIYRKAKTEEEDRAGRIAVLEDNVAWMSERSPGQGHINRAMSFSSDIGGEVSPAMTRSASFSVSGAVTPTDNNGPEPGLVASTLHSLSERIDSAIESAAVASAIPDATAGLTHRGLKITAPDAPVVSAATAAHIDRHSPEWIEQHIYRPNWTLSEELRPYDIPM</sequence>
<organism evidence="5 6">
    <name type="scientific">Malassezia cuniculi</name>
    <dbReference type="NCBI Taxonomy" id="948313"/>
    <lineage>
        <taxon>Eukaryota</taxon>
        <taxon>Fungi</taxon>
        <taxon>Dikarya</taxon>
        <taxon>Basidiomycota</taxon>
        <taxon>Ustilaginomycotina</taxon>
        <taxon>Malasseziomycetes</taxon>
        <taxon>Malasseziales</taxon>
        <taxon>Malasseziaceae</taxon>
        <taxon>Malassezia</taxon>
    </lineage>
</organism>